<gene>
    <name evidence="3" type="ORF">EPJ79_09100</name>
</gene>
<protein>
    <submittedName>
        <fullName evidence="3">Transporter substrate-binding domain-containing protein</fullName>
    </submittedName>
</protein>
<accession>A0A5C8DB29</accession>
<dbReference type="PANTHER" id="PTHR35936">
    <property type="entry name" value="MEMBRANE-BOUND LYTIC MUREIN TRANSGLYCOSYLASE F"/>
    <property type="match status" value="1"/>
</dbReference>
<name>A0A5C8DB29_9SPIR</name>
<evidence type="ECO:0000313" key="4">
    <source>
        <dbReference type="Proteomes" id="UP000324638"/>
    </source>
</evidence>
<dbReference type="InterPro" id="IPR001638">
    <property type="entry name" value="Solute-binding_3/MltF_N"/>
</dbReference>
<evidence type="ECO:0000313" key="3">
    <source>
        <dbReference type="EMBL" id="TXJ21262.1"/>
    </source>
</evidence>
<evidence type="ECO:0000256" key="1">
    <source>
        <dbReference type="ARBA" id="ARBA00022729"/>
    </source>
</evidence>
<keyword evidence="1" id="KW-0732">Signal</keyword>
<dbReference type="SMART" id="SM00062">
    <property type="entry name" value="PBPb"/>
    <property type="match status" value="1"/>
</dbReference>
<dbReference type="Proteomes" id="UP000324638">
    <property type="component" value="Unassembled WGS sequence"/>
</dbReference>
<dbReference type="PROSITE" id="PS51257">
    <property type="entry name" value="PROKAR_LIPOPROTEIN"/>
    <property type="match status" value="1"/>
</dbReference>
<proteinExistence type="predicted"/>
<dbReference type="Gene3D" id="3.40.190.10">
    <property type="entry name" value="Periplasmic binding protein-like II"/>
    <property type="match status" value="2"/>
</dbReference>
<dbReference type="PANTHER" id="PTHR35936:SF19">
    <property type="entry name" value="AMINO-ACID-BINDING PROTEIN YXEM-RELATED"/>
    <property type="match status" value="1"/>
</dbReference>
<dbReference type="RefSeq" id="WP_147739251.1">
    <property type="nucleotide sequence ID" value="NZ_SAXU01000001.1"/>
</dbReference>
<dbReference type="AlphaFoldDB" id="A0A5C8DB29"/>
<feature type="domain" description="Solute-binding protein family 3/N-terminal" evidence="2">
    <location>
        <begin position="30"/>
        <end position="256"/>
    </location>
</feature>
<dbReference type="EMBL" id="SAXU01000001">
    <property type="protein sequence ID" value="TXJ21262.1"/>
    <property type="molecule type" value="Genomic_DNA"/>
</dbReference>
<dbReference type="Pfam" id="PF00497">
    <property type="entry name" value="SBP_bac_3"/>
    <property type="match status" value="1"/>
</dbReference>
<evidence type="ECO:0000259" key="2">
    <source>
        <dbReference type="SMART" id="SM00062"/>
    </source>
</evidence>
<comment type="caution">
    <text evidence="3">The sequence shown here is derived from an EMBL/GenBank/DDBJ whole genome shotgun (WGS) entry which is preliminary data.</text>
</comment>
<reference evidence="3 4" key="1">
    <citation type="journal article" date="1992" name="Lakartidningen">
        <title>[Penicillin V and not amoxicillin is the first choice preparation in acute otitis].</title>
        <authorList>
            <person name="Kamme C."/>
            <person name="Lundgren K."/>
            <person name="Prellner K."/>
        </authorList>
    </citation>
    <scope>NUCLEOTIDE SEQUENCE [LARGE SCALE GENOMIC DNA]</scope>
    <source>
        <strain evidence="3 4">513A</strain>
    </source>
</reference>
<organism evidence="3 4">
    <name type="scientific">Brachyspira aalborgi</name>
    <dbReference type="NCBI Taxonomy" id="29522"/>
    <lineage>
        <taxon>Bacteria</taxon>
        <taxon>Pseudomonadati</taxon>
        <taxon>Spirochaetota</taxon>
        <taxon>Spirochaetia</taxon>
        <taxon>Brachyspirales</taxon>
        <taxon>Brachyspiraceae</taxon>
        <taxon>Brachyspira</taxon>
    </lineage>
</organism>
<sequence>MKVFKILVCMIAIILISCGKSENKSDIKNIIKVGTPAKHKLFSQINNNGEIEGYDIDVWEEIGRRLNRKIEWRQIDLTGGFGELELGKLDTLTQQISITPSRMEKYYFAEPYFLSPYKLYVAETNESINKFEDLFGKTLAVTIQEAAVEHLKVLDPSGKIKLETFSPEARSGIPLLVQNGKIDASQDAAIIFEELKNATGAKIKMVGEPLFTEVNSFPFRKDEEGKKLCDEVSKVVVEMREDGTLEKLAIKWFGYNPMEGLDPKAELEKFKNTL</sequence>
<dbReference type="SUPFAM" id="SSF53850">
    <property type="entry name" value="Periplasmic binding protein-like II"/>
    <property type="match status" value="1"/>
</dbReference>